<sequence>MWVFNIVHLVCYWFGINYTVQGFFKQIACMGENTIFDVNDLNLASFLRKSKVTWTKDGRHLYSRRQTHIDANGSLILYKVNLFDSGIYNLTLQSSEYTKTFLFELIVPDTSVELLTEQTIYVKEGNNISMDIKTKDYGSSKWSFVNKLNEKKTLDLVNTNDKDTPNKKIFKIKNVSLNDEGRYQFLYEVNRCTSVIDIDVVVFNGQFYDFWKCLRSRYHHNFILLLSLLLLGYWIQRREIGMREYAKEYENELKNRKRKINF</sequence>
<keyword evidence="1" id="KW-0812">Transmembrane</keyword>
<evidence type="ECO:0000313" key="3">
    <source>
        <dbReference type="Proteomes" id="UP001652625"/>
    </source>
</evidence>
<protein>
    <submittedName>
        <fullName evidence="4">Uncharacterized protein LOC124811276 isoform X2</fullName>
    </submittedName>
</protein>
<accession>A0ABM4CJH0</accession>
<gene>
    <name evidence="4" type="primary">LOC124811276</name>
</gene>
<keyword evidence="1" id="KW-1133">Transmembrane helix</keyword>
<keyword evidence="2" id="KW-0732">Signal</keyword>
<evidence type="ECO:0000313" key="4">
    <source>
        <dbReference type="RefSeq" id="XP_065661906.1"/>
    </source>
</evidence>
<dbReference type="RefSeq" id="XP_065661906.1">
    <property type="nucleotide sequence ID" value="XM_065805834.1"/>
</dbReference>
<feature type="chain" id="PRO_5046804293" evidence="2">
    <location>
        <begin position="23"/>
        <end position="262"/>
    </location>
</feature>
<feature type="transmembrane region" description="Helical" evidence="1">
    <location>
        <begin position="218"/>
        <end position="235"/>
    </location>
</feature>
<dbReference type="GeneID" id="124811276"/>
<dbReference type="SUPFAM" id="SSF48726">
    <property type="entry name" value="Immunoglobulin"/>
    <property type="match status" value="1"/>
</dbReference>
<organism evidence="3 4">
    <name type="scientific">Hydra vulgaris</name>
    <name type="common">Hydra</name>
    <name type="synonym">Hydra attenuata</name>
    <dbReference type="NCBI Taxonomy" id="6087"/>
    <lineage>
        <taxon>Eukaryota</taxon>
        <taxon>Metazoa</taxon>
        <taxon>Cnidaria</taxon>
        <taxon>Hydrozoa</taxon>
        <taxon>Hydroidolina</taxon>
        <taxon>Anthoathecata</taxon>
        <taxon>Aplanulata</taxon>
        <taxon>Hydridae</taxon>
        <taxon>Hydra</taxon>
    </lineage>
</organism>
<feature type="signal peptide" evidence="2">
    <location>
        <begin position="1"/>
        <end position="22"/>
    </location>
</feature>
<evidence type="ECO:0000256" key="1">
    <source>
        <dbReference type="SAM" id="Phobius"/>
    </source>
</evidence>
<keyword evidence="1" id="KW-0472">Membrane</keyword>
<evidence type="ECO:0000256" key="2">
    <source>
        <dbReference type="SAM" id="SignalP"/>
    </source>
</evidence>
<dbReference type="InterPro" id="IPR036179">
    <property type="entry name" value="Ig-like_dom_sf"/>
</dbReference>
<dbReference type="Proteomes" id="UP001652625">
    <property type="component" value="Chromosome 09"/>
</dbReference>
<name>A0ABM4CJH0_HYDVU</name>
<dbReference type="Gene3D" id="2.60.40.10">
    <property type="entry name" value="Immunoglobulins"/>
    <property type="match status" value="2"/>
</dbReference>
<reference evidence="4" key="1">
    <citation type="submission" date="2025-08" db="UniProtKB">
        <authorList>
            <consortium name="RefSeq"/>
        </authorList>
    </citation>
    <scope>IDENTIFICATION</scope>
</reference>
<proteinExistence type="predicted"/>
<keyword evidence="3" id="KW-1185">Reference proteome</keyword>
<dbReference type="InterPro" id="IPR013783">
    <property type="entry name" value="Ig-like_fold"/>
</dbReference>